<feature type="region of interest" description="Disordered" evidence="2">
    <location>
        <begin position="834"/>
        <end position="859"/>
    </location>
</feature>
<dbReference type="PANTHER" id="PTHR32258">
    <property type="entry name" value="PROTEIN NETWORKED 4A"/>
    <property type="match status" value="1"/>
</dbReference>
<name>A0A8H7T8T4_9HELO</name>
<evidence type="ECO:0000256" key="2">
    <source>
        <dbReference type="SAM" id="MobiDB-lite"/>
    </source>
</evidence>
<feature type="compositionally biased region" description="Polar residues" evidence="2">
    <location>
        <begin position="1701"/>
        <end position="1711"/>
    </location>
</feature>
<organism evidence="3 4">
    <name type="scientific">Cadophora malorum</name>
    <dbReference type="NCBI Taxonomy" id="108018"/>
    <lineage>
        <taxon>Eukaryota</taxon>
        <taxon>Fungi</taxon>
        <taxon>Dikarya</taxon>
        <taxon>Ascomycota</taxon>
        <taxon>Pezizomycotina</taxon>
        <taxon>Leotiomycetes</taxon>
        <taxon>Helotiales</taxon>
        <taxon>Ploettnerulaceae</taxon>
        <taxon>Cadophora</taxon>
    </lineage>
</organism>
<dbReference type="PANTHER" id="PTHR32258:SF28">
    <property type="entry name" value="PROTEIN NETWORKED 3A-RELATED"/>
    <property type="match status" value="1"/>
</dbReference>
<protein>
    <submittedName>
        <fullName evidence="3">Uncharacterized protein</fullName>
    </submittedName>
</protein>
<dbReference type="OrthoDB" id="3598921at2759"/>
<feature type="coiled-coil region" evidence="1">
    <location>
        <begin position="1074"/>
        <end position="1146"/>
    </location>
</feature>
<comment type="caution">
    <text evidence="3">The sequence shown here is derived from an EMBL/GenBank/DDBJ whole genome shotgun (WGS) entry which is preliminary data.</text>
</comment>
<evidence type="ECO:0000313" key="4">
    <source>
        <dbReference type="Proteomes" id="UP000664132"/>
    </source>
</evidence>
<feature type="region of interest" description="Disordered" evidence="2">
    <location>
        <begin position="550"/>
        <end position="587"/>
    </location>
</feature>
<feature type="compositionally biased region" description="Basic and acidic residues" evidence="2">
    <location>
        <begin position="1014"/>
        <end position="1028"/>
    </location>
</feature>
<dbReference type="Proteomes" id="UP000664132">
    <property type="component" value="Unassembled WGS sequence"/>
</dbReference>
<feature type="compositionally biased region" description="Basic and acidic residues" evidence="2">
    <location>
        <begin position="907"/>
        <end position="928"/>
    </location>
</feature>
<feature type="compositionally biased region" description="Basic and acidic residues" evidence="2">
    <location>
        <begin position="1607"/>
        <end position="1627"/>
    </location>
</feature>
<reference evidence="3" key="1">
    <citation type="submission" date="2021-02" db="EMBL/GenBank/DDBJ databases">
        <title>Genome sequence Cadophora malorum strain M34.</title>
        <authorList>
            <person name="Stefanovic E."/>
            <person name="Vu D."/>
            <person name="Scully C."/>
            <person name="Dijksterhuis J."/>
            <person name="Roader J."/>
            <person name="Houbraken J."/>
        </authorList>
    </citation>
    <scope>NUCLEOTIDE SEQUENCE</scope>
    <source>
        <strain evidence="3">M34</strain>
    </source>
</reference>
<feature type="compositionally biased region" description="Acidic residues" evidence="2">
    <location>
        <begin position="1374"/>
        <end position="1385"/>
    </location>
</feature>
<keyword evidence="1" id="KW-0175">Coiled coil</keyword>
<feature type="coiled-coil region" evidence="1">
    <location>
        <begin position="337"/>
        <end position="507"/>
    </location>
</feature>
<feature type="compositionally biased region" description="Basic and acidic residues" evidence="2">
    <location>
        <begin position="835"/>
        <end position="859"/>
    </location>
</feature>
<feature type="region of interest" description="Disordered" evidence="2">
    <location>
        <begin position="907"/>
        <end position="938"/>
    </location>
</feature>
<sequence length="1719" mass="193474">MATPIPPIAMDFLDTEDEMQKIEVEALNNKDPVSTMEYLLQETQHAFQIIDQRQNEVKALQAEITRLKSAGISATNQAQIPANLMENRTVDSRKLSDVVGKFVTMKQQIENRMSADDDYDQFDADALLEDIENLEAAHSNYESSVDTIITVLQNAQTESTKTIARLSSQIKATNERSTTAEKAAGDTAVAAVKSAGVMSIENAKLRAEVDKLKSGNSNGESSEVRSGHNRNNHGISDHHLKELLDFANKYASTVPVLEYLRQLINSSGQGQHGGSNGAQCCSVDGICCRDCEIDFREYIRLFDESIDNASCLQHRIATLESIIRDGSNIPPDRLDNFIQLTEEINRLQRQLDEANSELSYFNAIREEGPAGHQLVLGGSNTDFTRLLSRISELEAENTALGEELEDAVNKISNMENGDVLAENEEVGDLYEEIDSLRDQIASLRRGSREEIIQQLDKELAECEKQMEKATTESILVQHSHQHLQGDYDAAQAEVARLQEVIEGLRQKSGASVDVDEIARLTTALAECERQRSKDAIEIVQLDELLIESTDKQQDLQPDSGDAPPDASYSDAEVTRLNKKSTEAPSNIVNAKREMLAIQERLNDCEANRSAPSSTDINIAAIAARANKVQGLEDNLKEAEKTIVLLQARIAGDRNAGHQAEVDQLNERIKAFSDFLDEREQELAELQAEHAEQTASLEILALAKVDVEAQRDRAEADLEQEIQDGGDSIAEMEARINELQEKLDQCNAESKKPATDTGSARLKKQIKDLTAERDDLLEELNTVGQDPEQITTVKWLRGKKADLIEELENAKRESKERDAAATKAQAAAKRLQTALDKAEETAERIRSERTQARKQRDDARKRLEACETGVGTHTDLEALRAELKKHKSAASASDRACGASEIAKEKLRNERDKALAERDAARRERDEGRSGSPTATQKLTSRIAELEKDLEHSTESQQEAEDQFAEEKSILRNKIRDLELSLANTQKLLDASRLTSRDAEDGSIRQLEQLKLQLQDERDSTQRLQDELTKAQADGDVSESDRNAALVRHLNFAGSRLLAREQLINDMNTRLSSAAASKNVEAAELRRQLAVAQAEIFRLNADPTPEQEELTRLREENSELNDKLQDVKDARRRLSNEQAETERLRSSARDLLLKIKEGRCCEKAREASGWEVAGNAADEYIESERGSRLQTISALEDDLKKSNRIIANLSITLERNTRDSERQTSENLTNLAAARAQLASLTTQLENISPETDAHLWQKINDCNRELDSKEKLIQEQRDDITDLQLKVENAQTEVSTLHDEISCLEKANADLEDQLSDRLHNKNGRATQSSFTAMTESEKDEEIQELKAKLARKEAELKSKKRATREPRAKFTDDGDDDELEETMLENERLRSRREKERKALVTQNRKLREQLKLANTKYAEMDGFVDEDLQNEPDLGNDAAQRRLIATLKEHNKRLQKELDSWKTNDILKDRQQQITKLEREIEEFHYKLVATGGTQNTVSGQIDSSQMSTEQRNGYIIDIETWQQRVRELEEEIEELKEEVASLQEENARLAEELKTKRDFLDKVLNTVDNFKDEVQAIEEEEVNPDKPYDNASEASTEIITELLGGRRDATTPAAERRQSRDFGRRMTASSIRRSSRQVEEPLVTRSKRATRRTVTIEPEPDPVTRCSIRTVKTIPEEPTESVEPETRATRSSKRKTAATETSAKQTKTPAKKRKLK</sequence>
<feature type="region of interest" description="Disordered" evidence="2">
    <location>
        <begin position="1353"/>
        <end position="1398"/>
    </location>
</feature>
<feature type="region of interest" description="Disordered" evidence="2">
    <location>
        <begin position="1319"/>
        <end position="1340"/>
    </location>
</feature>
<feature type="region of interest" description="Disordered" evidence="2">
    <location>
        <begin position="1014"/>
        <end position="1035"/>
    </location>
</feature>
<feature type="region of interest" description="Disordered" evidence="2">
    <location>
        <begin position="1606"/>
        <end position="1719"/>
    </location>
</feature>
<accession>A0A8H7T8T4</accession>
<feature type="region of interest" description="Disordered" evidence="2">
    <location>
        <begin position="211"/>
        <end position="234"/>
    </location>
</feature>
<proteinExistence type="predicted"/>
<feature type="coiled-coil region" evidence="1">
    <location>
        <begin position="1446"/>
        <end position="1489"/>
    </location>
</feature>
<feature type="compositionally biased region" description="Basic and acidic residues" evidence="2">
    <location>
        <begin position="1386"/>
        <end position="1398"/>
    </location>
</feature>
<dbReference type="EMBL" id="JAFJYH010000257">
    <property type="protein sequence ID" value="KAG4414602.1"/>
    <property type="molecule type" value="Genomic_DNA"/>
</dbReference>
<evidence type="ECO:0000256" key="1">
    <source>
        <dbReference type="SAM" id="Coils"/>
    </source>
</evidence>
<gene>
    <name evidence="3" type="ORF">IFR04_012256</name>
</gene>
<dbReference type="Gene3D" id="1.10.287.1490">
    <property type="match status" value="1"/>
</dbReference>
<dbReference type="InterPro" id="IPR051861">
    <property type="entry name" value="NET_actin-binding_domain"/>
</dbReference>
<keyword evidence="4" id="KW-1185">Reference proteome</keyword>
<feature type="compositionally biased region" description="Basic and acidic residues" evidence="2">
    <location>
        <begin position="1353"/>
        <end position="1373"/>
    </location>
</feature>
<feature type="coiled-coil region" evidence="1">
    <location>
        <begin position="1514"/>
        <end position="1583"/>
    </location>
</feature>
<feature type="compositionally biased region" description="Basic and acidic residues" evidence="2">
    <location>
        <begin position="572"/>
        <end position="581"/>
    </location>
</feature>
<feature type="compositionally biased region" description="Polar residues" evidence="2">
    <location>
        <begin position="1324"/>
        <end position="1335"/>
    </location>
</feature>
<evidence type="ECO:0000313" key="3">
    <source>
        <dbReference type="EMBL" id="KAG4414602.1"/>
    </source>
</evidence>